<dbReference type="RefSeq" id="WP_148136830.1">
    <property type="nucleotide sequence ID" value="NZ_CP017634.1"/>
</dbReference>
<dbReference type="EMBL" id="CP017634">
    <property type="protein sequence ID" value="ATW27466.1"/>
    <property type="molecule type" value="Genomic_DNA"/>
</dbReference>
<feature type="transmembrane region" description="Helical" evidence="1">
    <location>
        <begin position="70"/>
        <end position="89"/>
    </location>
</feature>
<protein>
    <submittedName>
        <fullName evidence="2">Uncharacterized protein</fullName>
    </submittedName>
</protein>
<feature type="transmembrane region" description="Helical" evidence="1">
    <location>
        <begin position="39"/>
        <end position="58"/>
    </location>
</feature>
<name>A0A3G1KYB3_FORW1</name>
<sequence length="156" mass="18153">MGHLGFSYIGMIFLIMLFIPNMIWTRYQPKEYSSINENKVLFIFEKVGQVCVTCVALIFSDFNIHHLTLWSPWLLAAFAVMILYELWWIRYFRSKKSIKDFYSSFCSIPVAGATLPVIAFFLLGIYGKVIWMLIAVSILGIGHIGIHLQHRKEIKR</sequence>
<dbReference type="OrthoDB" id="53505at2"/>
<keyword evidence="3" id="KW-1185">Reference proteome</keyword>
<evidence type="ECO:0000256" key="1">
    <source>
        <dbReference type="SAM" id="Phobius"/>
    </source>
</evidence>
<dbReference type="AlphaFoldDB" id="A0A3G1KYB3"/>
<feature type="transmembrane region" description="Helical" evidence="1">
    <location>
        <begin position="101"/>
        <end position="123"/>
    </location>
</feature>
<dbReference type="KEGG" id="fwa:DCMF_24360"/>
<dbReference type="Proteomes" id="UP000323521">
    <property type="component" value="Chromosome"/>
</dbReference>
<reference evidence="2 3" key="1">
    <citation type="submission" date="2016-10" db="EMBL/GenBank/DDBJ databases">
        <title>Complete Genome Sequence of Peptococcaceae strain DCMF.</title>
        <authorList>
            <person name="Edwards R.J."/>
            <person name="Holland S.I."/>
            <person name="Deshpande N.P."/>
            <person name="Wong Y.K."/>
            <person name="Ertan H."/>
            <person name="Manefield M."/>
            <person name="Russell T.L."/>
            <person name="Lee M.J."/>
        </authorList>
    </citation>
    <scope>NUCLEOTIDE SEQUENCE [LARGE SCALE GENOMIC DNA]</scope>
    <source>
        <strain evidence="2 3">DCMF</strain>
    </source>
</reference>
<keyword evidence="1" id="KW-0472">Membrane</keyword>
<feature type="transmembrane region" description="Helical" evidence="1">
    <location>
        <begin position="129"/>
        <end position="148"/>
    </location>
</feature>
<feature type="transmembrane region" description="Helical" evidence="1">
    <location>
        <begin position="6"/>
        <end position="27"/>
    </location>
</feature>
<accession>A0A3G1KYB3</accession>
<organism evidence="2 3">
    <name type="scientific">Formimonas warabiya</name>
    <dbReference type="NCBI Taxonomy" id="1761012"/>
    <lineage>
        <taxon>Bacteria</taxon>
        <taxon>Bacillati</taxon>
        <taxon>Bacillota</taxon>
        <taxon>Clostridia</taxon>
        <taxon>Eubacteriales</taxon>
        <taxon>Peptococcaceae</taxon>
        <taxon>Candidatus Formimonas</taxon>
    </lineage>
</organism>
<evidence type="ECO:0000313" key="2">
    <source>
        <dbReference type="EMBL" id="ATW27466.1"/>
    </source>
</evidence>
<gene>
    <name evidence="2" type="ORF">DCMF_24360</name>
</gene>
<proteinExistence type="predicted"/>
<keyword evidence="1" id="KW-0812">Transmembrane</keyword>
<keyword evidence="1" id="KW-1133">Transmembrane helix</keyword>
<evidence type="ECO:0000313" key="3">
    <source>
        <dbReference type="Proteomes" id="UP000323521"/>
    </source>
</evidence>